<dbReference type="Proteomes" id="UP001055879">
    <property type="component" value="Linkage Group LG16"/>
</dbReference>
<accession>A0ACB8XNI3</accession>
<evidence type="ECO:0000313" key="2">
    <source>
        <dbReference type="Proteomes" id="UP001055879"/>
    </source>
</evidence>
<gene>
    <name evidence="1" type="ORF">L6452_41543</name>
</gene>
<sequence length="69" mass="7918">MEFTVILRSWLPQSFKFSYKSIGFSIPSSDSDSLQLVPPFSPLKSLRHFVEHLDGVHGFRTICDRSQCN</sequence>
<protein>
    <submittedName>
        <fullName evidence="1">Uncharacterized protein</fullName>
    </submittedName>
</protein>
<organism evidence="1 2">
    <name type="scientific">Arctium lappa</name>
    <name type="common">Greater burdock</name>
    <name type="synonym">Lappa major</name>
    <dbReference type="NCBI Taxonomy" id="4217"/>
    <lineage>
        <taxon>Eukaryota</taxon>
        <taxon>Viridiplantae</taxon>
        <taxon>Streptophyta</taxon>
        <taxon>Embryophyta</taxon>
        <taxon>Tracheophyta</taxon>
        <taxon>Spermatophyta</taxon>
        <taxon>Magnoliopsida</taxon>
        <taxon>eudicotyledons</taxon>
        <taxon>Gunneridae</taxon>
        <taxon>Pentapetalae</taxon>
        <taxon>asterids</taxon>
        <taxon>campanulids</taxon>
        <taxon>Asterales</taxon>
        <taxon>Asteraceae</taxon>
        <taxon>Carduoideae</taxon>
        <taxon>Cardueae</taxon>
        <taxon>Arctiinae</taxon>
        <taxon>Arctium</taxon>
    </lineage>
</organism>
<evidence type="ECO:0000313" key="1">
    <source>
        <dbReference type="EMBL" id="KAI3669991.1"/>
    </source>
</evidence>
<keyword evidence="2" id="KW-1185">Reference proteome</keyword>
<reference evidence="2" key="1">
    <citation type="journal article" date="2022" name="Mol. Ecol. Resour.">
        <title>The genomes of chicory, endive, great burdock and yacon provide insights into Asteraceae palaeo-polyploidization history and plant inulin production.</title>
        <authorList>
            <person name="Fan W."/>
            <person name="Wang S."/>
            <person name="Wang H."/>
            <person name="Wang A."/>
            <person name="Jiang F."/>
            <person name="Liu H."/>
            <person name="Zhao H."/>
            <person name="Xu D."/>
            <person name="Zhang Y."/>
        </authorList>
    </citation>
    <scope>NUCLEOTIDE SEQUENCE [LARGE SCALE GENOMIC DNA]</scope>
    <source>
        <strain evidence="2">cv. Niubang</strain>
    </source>
</reference>
<reference evidence="1 2" key="2">
    <citation type="journal article" date="2022" name="Mol. Ecol. Resour.">
        <title>The genomes of chicory, endive, great burdock and yacon provide insights into Asteraceae paleo-polyploidization history and plant inulin production.</title>
        <authorList>
            <person name="Fan W."/>
            <person name="Wang S."/>
            <person name="Wang H."/>
            <person name="Wang A."/>
            <person name="Jiang F."/>
            <person name="Liu H."/>
            <person name="Zhao H."/>
            <person name="Xu D."/>
            <person name="Zhang Y."/>
        </authorList>
    </citation>
    <scope>NUCLEOTIDE SEQUENCE [LARGE SCALE GENOMIC DNA]</scope>
    <source>
        <strain evidence="2">cv. Niubang</strain>
    </source>
</reference>
<dbReference type="EMBL" id="CM042062">
    <property type="protein sequence ID" value="KAI3669991.1"/>
    <property type="molecule type" value="Genomic_DNA"/>
</dbReference>
<name>A0ACB8XNI3_ARCLA</name>
<comment type="caution">
    <text evidence="1">The sequence shown here is derived from an EMBL/GenBank/DDBJ whole genome shotgun (WGS) entry which is preliminary data.</text>
</comment>
<proteinExistence type="predicted"/>